<dbReference type="Pfam" id="PF01206">
    <property type="entry name" value="TusA"/>
    <property type="match status" value="1"/>
</dbReference>
<keyword evidence="4" id="KW-1185">Reference proteome</keyword>
<dbReference type="RefSeq" id="WP_154475295.1">
    <property type="nucleotide sequence ID" value="NZ_VULY01000011.1"/>
</dbReference>
<proteinExistence type="inferred from homology"/>
<evidence type="ECO:0000313" key="3">
    <source>
        <dbReference type="EMBL" id="MSR92803.1"/>
    </source>
</evidence>
<evidence type="ECO:0000259" key="2">
    <source>
        <dbReference type="Pfam" id="PF01206"/>
    </source>
</evidence>
<organism evidence="3 4">
    <name type="scientific">Suipraeoptans intestinalis</name>
    <dbReference type="NCBI Taxonomy" id="2606628"/>
    <lineage>
        <taxon>Bacteria</taxon>
        <taxon>Bacillati</taxon>
        <taxon>Bacillota</taxon>
        <taxon>Clostridia</taxon>
        <taxon>Lachnospirales</taxon>
        <taxon>Lachnospiraceae</taxon>
        <taxon>Suipraeoptans</taxon>
    </lineage>
</organism>
<gene>
    <name evidence="3" type="ORF">FYJ34_00425</name>
</gene>
<dbReference type="InterPro" id="IPR036868">
    <property type="entry name" value="TusA-like_sf"/>
</dbReference>
<name>A0A6N7UQN5_9FIRM</name>
<dbReference type="InterPro" id="IPR001455">
    <property type="entry name" value="TusA-like"/>
</dbReference>
<reference evidence="3 4" key="1">
    <citation type="submission" date="2019-08" db="EMBL/GenBank/DDBJ databases">
        <title>In-depth cultivation of the pig gut microbiome towards novel bacterial diversity and tailored functional studies.</title>
        <authorList>
            <person name="Wylensek D."/>
            <person name="Hitch T.C.A."/>
            <person name="Clavel T."/>
        </authorList>
    </citation>
    <scope>NUCLEOTIDE SEQUENCE [LARGE SCALE GENOMIC DNA]</scope>
    <source>
        <strain evidence="3 4">68-1-5</strain>
    </source>
</reference>
<dbReference type="EMBL" id="VULY01000011">
    <property type="protein sequence ID" value="MSR92803.1"/>
    <property type="molecule type" value="Genomic_DNA"/>
</dbReference>
<dbReference type="PANTHER" id="PTHR33279:SF6">
    <property type="entry name" value="SULFUR CARRIER PROTEIN YEDF-RELATED"/>
    <property type="match status" value="1"/>
</dbReference>
<evidence type="ECO:0000313" key="4">
    <source>
        <dbReference type="Proteomes" id="UP000434409"/>
    </source>
</evidence>
<evidence type="ECO:0000256" key="1">
    <source>
        <dbReference type="ARBA" id="ARBA00008984"/>
    </source>
</evidence>
<dbReference type="Proteomes" id="UP000434409">
    <property type="component" value="Unassembled WGS sequence"/>
</dbReference>
<comment type="caution">
    <text evidence="3">The sequence shown here is derived from an EMBL/GenBank/DDBJ whole genome shotgun (WGS) entry which is preliminary data.</text>
</comment>
<dbReference type="Gene3D" id="3.30.110.40">
    <property type="entry name" value="TusA-like domain"/>
    <property type="match status" value="1"/>
</dbReference>
<protein>
    <recommendedName>
        <fullName evidence="2">UPF0033 domain-containing protein</fullName>
    </recommendedName>
</protein>
<accession>A0A6N7UQN5</accession>
<feature type="domain" description="UPF0033" evidence="2">
    <location>
        <begin position="15"/>
        <end position="84"/>
    </location>
</feature>
<comment type="similarity">
    <text evidence="1">Belongs to the sulfur carrier protein TusA family.</text>
</comment>
<dbReference type="PANTHER" id="PTHR33279">
    <property type="entry name" value="SULFUR CARRIER PROTEIN YEDF-RELATED"/>
    <property type="match status" value="1"/>
</dbReference>
<dbReference type="SUPFAM" id="SSF64307">
    <property type="entry name" value="SirA-like"/>
    <property type="match status" value="1"/>
</dbReference>
<sequence>MREYFFCRSWHLARKQIDARGLQCPGPIAKVFQELNCADFGDTVEVLATDPGFSQDISAWCQKMGYTLLELSQTERVTKAVIEKTSDTKFSACCPSSASQPLLSRDGKRLRWWYSAATWIRPLLLSSSPPEPLPWEKKSLCSLLFGG</sequence>
<dbReference type="AlphaFoldDB" id="A0A6N7UQN5"/>